<keyword evidence="2" id="KW-0479">Metal-binding</keyword>
<dbReference type="NCBIfam" id="NF004283">
    <property type="entry name" value="PRK05692.1"/>
    <property type="match status" value="1"/>
</dbReference>
<dbReference type="CDD" id="cd07938">
    <property type="entry name" value="DRE_TIM_HMGL"/>
    <property type="match status" value="1"/>
</dbReference>
<dbReference type="PROSITE" id="PS50991">
    <property type="entry name" value="PYR_CT"/>
    <property type="match status" value="1"/>
</dbReference>
<dbReference type="GO" id="GO:0004419">
    <property type="term" value="F:hydroxymethylglutaryl-CoA lyase activity"/>
    <property type="evidence" value="ECO:0007669"/>
    <property type="project" value="TreeGrafter"/>
</dbReference>
<feature type="domain" description="Pyruvate carboxyltransferase" evidence="4">
    <location>
        <begin position="13"/>
        <end position="281"/>
    </location>
</feature>
<accession>A0A6J6D1Z7</accession>
<sequence>MTAGSGAMNPQRVRVIEVGPRDGLQNEQQILPAADKVELVQRLVAAGISAVEVTSFVRPDRVPQLADGIAVFPAVQKLPDVRYIALVPNLAGLQAAADAGVQEIAVFGAASEQFSQSNIGKGIDDSLKMFAPVAAEARLLGMVVRGYVSTVLGCPFSGAVPVGNVVRVVRALDEMGCDEISLGDTIGVGTPHAVSELITQVETVLSVDRIAVHFHDTYGMGLANSMAAIDVGVRAVDTSIGGLGGCPFAGRNATGNLATEDLVYALAGSEFDTGIDLEALLQVNSWLAERLGRALPSKVSAALLAKQVGSTDDK</sequence>
<evidence type="ECO:0000256" key="2">
    <source>
        <dbReference type="ARBA" id="ARBA00022723"/>
    </source>
</evidence>
<evidence type="ECO:0000313" key="5">
    <source>
        <dbReference type="EMBL" id="CAB4557840.1"/>
    </source>
</evidence>
<dbReference type="InterPro" id="IPR043594">
    <property type="entry name" value="HMGL"/>
</dbReference>
<dbReference type="PANTHER" id="PTHR42738:SF7">
    <property type="entry name" value="HYDROXYMETHYLGLUTARYL-COA LYASE"/>
    <property type="match status" value="1"/>
</dbReference>
<organism evidence="5">
    <name type="scientific">freshwater metagenome</name>
    <dbReference type="NCBI Taxonomy" id="449393"/>
    <lineage>
        <taxon>unclassified sequences</taxon>
        <taxon>metagenomes</taxon>
        <taxon>ecological metagenomes</taxon>
    </lineage>
</organism>
<dbReference type="InterPro" id="IPR000891">
    <property type="entry name" value="PYR_CT"/>
</dbReference>
<dbReference type="InterPro" id="IPR013785">
    <property type="entry name" value="Aldolase_TIM"/>
</dbReference>
<dbReference type="SUPFAM" id="SSF51569">
    <property type="entry name" value="Aldolase"/>
    <property type="match status" value="1"/>
</dbReference>
<dbReference type="GO" id="GO:0046951">
    <property type="term" value="P:ketone body biosynthetic process"/>
    <property type="evidence" value="ECO:0007669"/>
    <property type="project" value="TreeGrafter"/>
</dbReference>
<keyword evidence="3" id="KW-0456">Lyase</keyword>
<protein>
    <submittedName>
        <fullName evidence="5">Unannotated protein</fullName>
    </submittedName>
</protein>
<reference evidence="5" key="1">
    <citation type="submission" date="2020-05" db="EMBL/GenBank/DDBJ databases">
        <authorList>
            <person name="Chiriac C."/>
            <person name="Salcher M."/>
            <person name="Ghai R."/>
            <person name="Kavagutti S V."/>
        </authorList>
    </citation>
    <scope>NUCLEOTIDE SEQUENCE</scope>
</reference>
<evidence type="ECO:0000256" key="1">
    <source>
        <dbReference type="ARBA" id="ARBA00009405"/>
    </source>
</evidence>
<dbReference type="PANTHER" id="PTHR42738">
    <property type="entry name" value="HYDROXYMETHYLGLUTARYL-COA LYASE"/>
    <property type="match status" value="1"/>
</dbReference>
<comment type="similarity">
    <text evidence="1">Belongs to the HMG-CoA lyase family.</text>
</comment>
<proteinExistence type="inferred from homology"/>
<dbReference type="Gene3D" id="3.20.20.70">
    <property type="entry name" value="Aldolase class I"/>
    <property type="match status" value="1"/>
</dbReference>
<dbReference type="Pfam" id="PF00682">
    <property type="entry name" value="HMGL-like"/>
    <property type="match status" value="1"/>
</dbReference>
<dbReference type="EMBL" id="CAEZSF010000300">
    <property type="protein sequence ID" value="CAB4557840.1"/>
    <property type="molecule type" value="Genomic_DNA"/>
</dbReference>
<dbReference type="GO" id="GO:0046872">
    <property type="term" value="F:metal ion binding"/>
    <property type="evidence" value="ECO:0007669"/>
    <property type="project" value="UniProtKB-KW"/>
</dbReference>
<evidence type="ECO:0000259" key="4">
    <source>
        <dbReference type="PROSITE" id="PS50991"/>
    </source>
</evidence>
<gene>
    <name evidence="5" type="ORF">UFOPK1358_02030</name>
</gene>
<name>A0A6J6D1Z7_9ZZZZ</name>
<dbReference type="GO" id="GO:0006552">
    <property type="term" value="P:L-leucine catabolic process"/>
    <property type="evidence" value="ECO:0007669"/>
    <property type="project" value="TreeGrafter"/>
</dbReference>
<dbReference type="AlphaFoldDB" id="A0A6J6D1Z7"/>
<dbReference type="FunFam" id="3.20.20.70:FF:000071">
    <property type="entry name" value="Hydroxymethylglutaryl-CoA lyase"/>
    <property type="match status" value="1"/>
</dbReference>
<evidence type="ECO:0000256" key="3">
    <source>
        <dbReference type="ARBA" id="ARBA00023239"/>
    </source>
</evidence>